<dbReference type="Gene3D" id="1.20.5.170">
    <property type="match status" value="1"/>
</dbReference>
<keyword evidence="3" id="KW-1185">Reference proteome</keyword>
<feature type="non-terminal residue" evidence="2">
    <location>
        <position position="1"/>
    </location>
</feature>
<comment type="caution">
    <text evidence="2">The sequence shown here is derived from an EMBL/GenBank/DDBJ whole genome shotgun (WGS) entry which is preliminary data.</text>
</comment>
<name>A0A8J4FWP7_9CHLO</name>
<evidence type="ECO:0000256" key="1">
    <source>
        <dbReference type="SAM" id="MobiDB-lite"/>
    </source>
</evidence>
<gene>
    <name evidence="2" type="ORF">Vretifemale_15409</name>
</gene>
<accession>A0A8J4FWP7</accession>
<dbReference type="CDD" id="cd14688">
    <property type="entry name" value="bZIP_YAP"/>
    <property type="match status" value="1"/>
</dbReference>
<feature type="compositionally biased region" description="Polar residues" evidence="1">
    <location>
        <begin position="47"/>
        <end position="57"/>
    </location>
</feature>
<sequence>LGCGSRLPVQFRTNLPAAITADETRSGIDGRPRKDIATGAGARPLKTSPQAESPMATTTPSFHVRGLDGGPPTDAAGIHPASDDVEAGIQLLATRFRARPGRVPKAITQLGPIAAIAKDAATGRVRLGRAELHQLVAKVETRLAEVATEQKEGNRVRNRMAQRMHRKRQRERIQQLESKVSGHELMIGQLVYAIQAYQAQLRKLCEQEG</sequence>
<dbReference type="Proteomes" id="UP000747110">
    <property type="component" value="Unassembled WGS sequence"/>
</dbReference>
<dbReference type="SUPFAM" id="SSF57959">
    <property type="entry name" value="Leucine zipper domain"/>
    <property type="match status" value="1"/>
</dbReference>
<feature type="compositionally biased region" description="Basic and acidic residues" evidence="1">
    <location>
        <begin position="22"/>
        <end position="36"/>
    </location>
</feature>
<proteinExistence type="predicted"/>
<reference evidence="2" key="1">
    <citation type="journal article" date="2021" name="Proc. Natl. Acad. Sci. U.S.A.">
        <title>Three genomes in the algal genus Volvox reveal the fate of a haploid sex-determining region after a transition to homothallism.</title>
        <authorList>
            <person name="Yamamoto K."/>
            <person name="Hamaji T."/>
            <person name="Kawai-Toyooka H."/>
            <person name="Matsuzaki R."/>
            <person name="Takahashi F."/>
            <person name="Nishimura Y."/>
            <person name="Kawachi M."/>
            <person name="Noguchi H."/>
            <person name="Minakuchi Y."/>
            <person name="Umen J.G."/>
            <person name="Toyoda A."/>
            <person name="Nozaki H."/>
        </authorList>
    </citation>
    <scope>NUCLEOTIDE SEQUENCE</scope>
    <source>
        <strain evidence="2">NIES-3786</strain>
    </source>
</reference>
<dbReference type="GO" id="GO:0003700">
    <property type="term" value="F:DNA-binding transcription factor activity"/>
    <property type="evidence" value="ECO:0007669"/>
    <property type="project" value="InterPro"/>
</dbReference>
<evidence type="ECO:0000313" key="3">
    <source>
        <dbReference type="Proteomes" id="UP000747110"/>
    </source>
</evidence>
<feature type="non-terminal residue" evidence="2">
    <location>
        <position position="209"/>
    </location>
</feature>
<organism evidence="2 3">
    <name type="scientific">Volvox reticuliferus</name>
    <dbReference type="NCBI Taxonomy" id="1737510"/>
    <lineage>
        <taxon>Eukaryota</taxon>
        <taxon>Viridiplantae</taxon>
        <taxon>Chlorophyta</taxon>
        <taxon>core chlorophytes</taxon>
        <taxon>Chlorophyceae</taxon>
        <taxon>CS clade</taxon>
        <taxon>Chlamydomonadales</taxon>
        <taxon>Volvocaceae</taxon>
        <taxon>Volvox</taxon>
    </lineage>
</organism>
<protein>
    <recommendedName>
        <fullName evidence="4">BZIP domain-containing protein</fullName>
    </recommendedName>
</protein>
<evidence type="ECO:0008006" key="4">
    <source>
        <dbReference type="Google" id="ProtNLM"/>
    </source>
</evidence>
<dbReference type="OrthoDB" id="551913at2759"/>
<evidence type="ECO:0000313" key="2">
    <source>
        <dbReference type="EMBL" id="GIL87332.1"/>
    </source>
</evidence>
<feature type="region of interest" description="Disordered" evidence="1">
    <location>
        <begin position="22"/>
        <end position="57"/>
    </location>
</feature>
<dbReference type="EMBL" id="BNCP01000039">
    <property type="protein sequence ID" value="GIL87332.1"/>
    <property type="molecule type" value="Genomic_DNA"/>
</dbReference>
<dbReference type="InterPro" id="IPR046347">
    <property type="entry name" value="bZIP_sf"/>
</dbReference>
<dbReference type="AlphaFoldDB" id="A0A8J4FWP7"/>